<feature type="region of interest" description="Disordered" evidence="1">
    <location>
        <begin position="1"/>
        <end position="92"/>
    </location>
</feature>
<accession>A0A6J0LN18</accession>
<name>A0A6J0LN18_RAPSA</name>
<proteinExistence type="predicted"/>
<feature type="compositionally biased region" description="Low complexity" evidence="1">
    <location>
        <begin position="20"/>
        <end position="36"/>
    </location>
</feature>
<sequence length="424" mass="47728">MHPARRSERLKASGDPPVKSSAASKSAPAGSSSTRTNSRKRFRRRTRCTPPPEPSEPEAVSLSEGNSSDSDAEPVENQDPAHACEENEPPLELIPKEARYAVSRDAFQARARVNPERLRPSKRPFNQLFSSKAANERFHALQLRTFLEQQSLPLDNEDLQDVKEVVVRSGMIYTLTDVDSFLPNLIREFIANLVDAEKRDGGVAVYIRGSLVDFSPDLINEMYCTPGVEDPPSWLDENLDDVCSFLSEGRVLRWEDMSSKFLTKLNQVLYKLVCTNWIPTTSYTAMNPERLRFVYMLHHHKRFNFGKLVYNQIISMAEGIKTEKTRRIIFPTLIQQVLISQRVLPPDGGDDDYIGFPKPVVKDIKAGRGDGAGSHPPNLEKDIARTIASLKSIHLRLKRGDYGDWQAEGSAAAGNHQDMEEDEH</sequence>
<dbReference type="InterPro" id="IPR046796">
    <property type="entry name" value="Transposase_32_dom"/>
</dbReference>
<organism evidence="3 4">
    <name type="scientific">Raphanus sativus</name>
    <name type="common">Radish</name>
    <name type="synonym">Raphanus raphanistrum var. sativus</name>
    <dbReference type="NCBI Taxonomy" id="3726"/>
    <lineage>
        <taxon>Eukaryota</taxon>
        <taxon>Viridiplantae</taxon>
        <taxon>Streptophyta</taxon>
        <taxon>Embryophyta</taxon>
        <taxon>Tracheophyta</taxon>
        <taxon>Spermatophyta</taxon>
        <taxon>Magnoliopsida</taxon>
        <taxon>eudicotyledons</taxon>
        <taxon>Gunneridae</taxon>
        <taxon>Pentapetalae</taxon>
        <taxon>rosids</taxon>
        <taxon>malvids</taxon>
        <taxon>Brassicales</taxon>
        <taxon>Brassicaceae</taxon>
        <taxon>Brassiceae</taxon>
        <taxon>Raphanus</taxon>
    </lineage>
</organism>
<evidence type="ECO:0000313" key="4">
    <source>
        <dbReference type="RefSeq" id="XP_018460746.1"/>
    </source>
</evidence>
<keyword evidence="3" id="KW-1185">Reference proteome</keyword>
<dbReference type="GeneID" id="108831716"/>
<reference evidence="3" key="1">
    <citation type="journal article" date="2019" name="Database">
        <title>The radish genome database (RadishGD): an integrated information resource for radish genomics.</title>
        <authorList>
            <person name="Yu H.J."/>
            <person name="Baek S."/>
            <person name="Lee Y.J."/>
            <person name="Cho A."/>
            <person name="Mun J.H."/>
        </authorList>
    </citation>
    <scope>NUCLEOTIDE SEQUENCE [LARGE SCALE GENOMIC DNA]</scope>
    <source>
        <strain evidence="3">cv. WK10039</strain>
    </source>
</reference>
<evidence type="ECO:0000256" key="1">
    <source>
        <dbReference type="SAM" id="MobiDB-lite"/>
    </source>
</evidence>
<reference evidence="4" key="2">
    <citation type="submission" date="2025-08" db="UniProtKB">
        <authorList>
            <consortium name="RefSeq"/>
        </authorList>
    </citation>
    <scope>IDENTIFICATION</scope>
    <source>
        <tissue evidence="4">Leaf</tissue>
    </source>
</reference>
<gene>
    <name evidence="4" type="primary">LOC108831716</name>
</gene>
<feature type="compositionally biased region" description="Basic residues" evidence="1">
    <location>
        <begin position="37"/>
        <end position="47"/>
    </location>
</feature>
<dbReference type="AlphaFoldDB" id="A0A6J0LN18"/>
<evidence type="ECO:0000259" key="2">
    <source>
        <dbReference type="Pfam" id="PF20167"/>
    </source>
</evidence>
<feature type="domain" description="Putative plant transposon protein" evidence="2">
    <location>
        <begin position="174"/>
        <end position="343"/>
    </location>
</feature>
<evidence type="ECO:0000313" key="3">
    <source>
        <dbReference type="Proteomes" id="UP000504610"/>
    </source>
</evidence>
<dbReference type="Pfam" id="PF20167">
    <property type="entry name" value="Transposase_32"/>
    <property type="match status" value="1"/>
</dbReference>
<protein>
    <submittedName>
        <fullName evidence="4">Uncharacterized protein LOC108831716</fullName>
    </submittedName>
</protein>
<feature type="compositionally biased region" description="Basic and acidic residues" evidence="1">
    <location>
        <begin position="1"/>
        <end position="12"/>
    </location>
</feature>
<dbReference type="KEGG" id="rsz:108831716"/>
<dbReference type="Proteomes" id="UP000504610">
    <property type="component" value="Chromosome 2"/>
</dbReference>
<dbReference type="RefSeq" id="XP_018460746.1">
    <property type="nucleotide sequence ID" value="XM_018605244.1"/>
</dbReference>
<dbReference type="OrthoDB" id="1108424at2759"/>